<protein>
    <submittedName>
        <fullName evidence="2">Uncharacterized protein</fullName>
    </submittedName>
</protein>
<accession>A0AAD9J2N9</accession>
<organism evidence="2 3">
    <name type="scientific">Paralvinella palmiformis</name>
    <dbReference type="NCBI Taxonomy" id="53620"/>
    <lineage>
        <taxon>Eukaryota</taxon>
        <taxon>Metazoa</taxon>
        <taxon>Spiralia</taxon>
        <taxon>Lophotrochozoa</taxon>
        <taxon>Annelida</taxon>
        <taxon>Polychaeta</taxon>
        <taxon>Sedentaria</taxon>
        <taxon>Canalipalpata</taxon>
        <taxon>Terebellida</taxon>
        <taxon>Terebelliformia</taxon>
        <taxon>Alvinellidae</taxon>
        <taxon>Paralvinella</taxon>
    </lineage>
</organism>
<feature type="signal peptide" evidence="1">
    <location>
        <begin position="1"/>
        <end position="16"/>
    </location>
</feature>
<feature type="chain" id="PRO_5042197361" evidence="1">
    <location>
        <begin position="17"/>
        <end position="192"/>
    </location>
</feature>
<reference evidence="2" key="1">
    <citation type="journal article" date="2023" name="Mol. Biol. Evol.">
        <title>Third-Generation Sequencing Reveals the Adaptive Role of the Epigenome in Three Deep-Sea Polychaetes.</title>
        <authorList>
            <person name="Perez M."/>
            <person name="Aroh O."/>
            <person name="Sun Y."/>
            <person name="Lan Y."/>
            <person name="Juniper S.K."/>
            <person name="Young C.R."/>
            <person name="Angers B."/>
            <person name="Qian P.Y."/>
        </authorList>
    </citation>
    <scope>NUCLEOTIDE SEQUENCE</scope>
    <source>
        <strain evidence="2">P08H-3</strain>
    </source>
</reference>
<comment type="caution">
    <text evidence="2">The sequence shown here is derived from an EMBL/GenBank/DDBJ whole genome shotgun (WGS) entry which is preliminary data.</text>
</comment>
<evidence type="ECO:0000313" key="2">
    <source>
        <dbReference type="EMBL" id="KAK2144992.1"/>
    </source>
</evidence>
<dbReference type="EMBL" id="JAODUP010000713">
    <property type="protein sequence ID" value="KAK2144992.1"/>
    <property type="molecule type" value="Genomic_DNA"/>
</dbReference>
<name>A0AAD9J2N9_9ANNE</name>
<dbReference type="PANTHER" id="PTHR47018:SF3">
    <property type="entry name" value="MYCBP-ASSOCIATED PROTEIN"/>
    <property type="match status" value="1"/>
</dbReference>
<evidence type="ECO:0000256" key="1">
    <source>
        <dbReference type="SAM" id="SignalP"/>
    </source>
</evidence>
<keyword evidence="1" id="KW-0732">Signal</keyword>
<gene>
    <name evidence="2" type="ORF">LSH36_713g01032</name>
</gene>
<keyword evidence="3" id="KW-1185">Reference proteome</keyword>
<evidence type="ECO:0000313" key="3">
    <source>
        <dbReference type="Proteomes" id="UP001208570"/>
    </source>
</evidence>
<dbReference type="AlphaFoldDB" id="A0AAD9J2N9"/>
<proteinExistence type="predicted"/>
<dbReference type="Proteomes" id="UP001208570">
    <property type="component" value="Unassembled WGS sequence"/>
</dbReference>
<dbReference type="PANTHER" id="PTHR47018">
    <property type="entry name" value="CXC DOMAIN-CONTAINING PROTEIN-RELATED"/>
    <property type="match status" value="1"/>
</dbReference>
<sequence>MHLLLGFVGSIGTLMANTGLEEIMKSVFGGVAKVLTGKKFPENCRALRMVTQELLRDILQPYDCHTDMMVLLEEIAPRSRTVELWLDNLVMPTLILMLFVRAEREADWPLHLWSVKQMIPYFFAAVHINYARKNRIRADNEDRAKLRARIKIAIDPLDPHDHPAGIINIVTGRIATDNVTVDQSVTIRQQQV</sequence>